<dbReference type="InterPro" id="IPR051691">
    <property type="entry name" value="Metab_Enz_Cyan_OpOx_G3PDH"/>
</dbReference>
<dbReference type="EMBL" id="JAPDNT010000009">
    <property type="protein sequence ID" value="MCW3475523.1"/>
    <property type="molecule type" value="Genomic_DNA"/>
</dbReference>
<reference evidence="4" key="2">
    <citation type="submission" date="2022-10" db="EMBL/GenBank/DDBJ databases">
        <authorList>
            <person name="Trinh H.N."/>
        </authorList>
    </citation>
    <scope>NUCLEOTIDE SEQUENCE</scope>
    <source>
        <strain evidence="4">RN2-1</strain>
    </source>
</reference>
<dbReference type="AlphaFoldDB" id="A0AA41YS09"/>
<dbReference type="Gene3D" id="3.50.50.60">
    <property type="entry name" value="FAD/NAD(P)-binding domain"/>
    <property type="match status" value="2"/>
</dbReference>
<dbReference type="PRINTS" id="PR00368">
    <property type="entry name" value="FADPNR"/>
</dbReference>
<feature type="domain" description="FAD/NAD(P)-binding" evidence="2">
    <location>
        <begin position="22"/>
        <end position="328"/>
    </location>
</feature>
<accession>A0AA41YS09</accession>
<feature type="domain" description="SoxA A3" evidence="3">
    <location>
        <begin position="411"/>
        <end position="481"/>
    </location>
</feature>
<dbReference type="PRINTS" id="PR00411">
    <property type="entry name" value="PNDRDTASEI"/>
</dbReference>
<dbReference type="Pfam" id="PF07992">
    <property type="entry name" value="Pyr_redox_2"/>
    <property type="match status" value="1"/>
</dbReference>
<evidence type="ECO:0000256" key="1">
    <source>
        <dbReference type="ARBA" id="ARBA00023002"/>
    </source>
</evidence>
<reference evidence="4" key="1">
    <citation type="submission" date="2022-09" db="EMBL/GenBank/DDBJ databases">
        <title>Rhodovastum sp. nov. RN2-1 isolated from soil in Seongnam, South Korea.</title>
        <authorList>
            <person name="Le N.T."/>
        </authorList>
    </citation>
    <scope>NUCLEOTIDE SEQUENCE</scope>
    <source>
        <strain evidence="4">RN2-1</strain>
    </source>
</reference>
<dbReference type="Proteomes" id="UP001165679">
    <property type="component" value="Unassembled WGS sequence"/>
</dbReference>
<dbReference type="Pfam" id="PF17806">
    <property type="entry name" value="SO_alpha_A3"/>
    <property type="match status" value="1"/>
</dbReference>
<proteinExistence type="predicted"/>
<dbReference type="InterPro" id="IPR023753">
    <property type="entry name" value="FAD/NAD-binding_dom"/>
</dbReference>
<dbReference type="InterPro" id="IPR041117">
    <property type="entry name" value="SoxA_A3"/>
</dbReference>
<dbReference type="RefSeq" id="WP_264714238.1">
    <property type="nucleotide sequence ID" value="NZ_JAPDNT010000009.1"/>
</dbReference>
<dbReference type="SUPFAM" id="SSF51905">
    <property type="entry name" value="FAD/NAD(P)-binding domain"/>
    <property type="match status" value="1"/>
</dbReference>
<gene>
    <name evidence="4" type="ORF">OL599_13145</name>
</gene>
<dbReference type="GO" id="GO:0016491">
    <property type="term" value="F:oxidoreductase activity"/>
    <property type="evidence" value="ECO:0007669"/>
    <property type="project" value="UniProtKB-KW"/>
</dbReference>
<organism evidence="4 5">
    <name type="scientific">Limobrevibacterium gyesilva</name>
    <dbReference type="NCBI Taxonomy" id="2991712"/>
    <lineage>
        <taxon>Bacteria</taxon>
        <taxon>Pseudomonadati</taxon>
        <taxon>Pseudomonadota</taxon>
        <taxon>Alphaproteobacteria</taxon>
        <taxon>Acetobacterales</taxon>
        <taxon>Acetobacteraceae</taxon>
        <taxon>Limobrevibacterium</taxon>
    </lineage>
</organism>
<dbReference type="Gene3D" id="1.10.10.1100">
    <property type="entry name" value="BFD-like [2Fe-2S]-binding domain"/>
    <property type="match status" value="1"/>
</dbReference>
<protein>
    <submittedName>
        <fullName evidence="4">FAD-dependent oxidoreductase</fullName>
    </submittedName>
</protein>
<sequence>MPRPIDRTSVAGKEFPATDHLQLVVLGAGPAGVAAAVEAARLGLRVMLVDEHPVASALMGIDVPWMFGERMTASVQNQPRMLERIVAARPELEQAFEVGVDVRLGVYVWAAFVTGPTSRALPCRMLALADETQSWLIGFDRLVVAAGARDLAVAFPGWDRPGVMGAQGFAAAIGLYGAFAGRRVVVLGAGVTGLRCVQQAREAGIEVAAVVDVAAAAHEEFATHGVTVHSGCAVRGVEGGAEVEGISIVPVGGGAAVTIACDTIVSALDTVPNVEMFDLLGCAMAFRPEWGGHVPVTDADGRCSVDGIYAAGDCAGIGDAEPRDPALAASSGREAARAAARDAGFAAPAPARTIRTHGGDREARRRHWLQVHAGPAAALTICRCEDVTLRDLLGVRPPRYLSYDDAKFAGRDVRTLAGDGPVNQDQVKRLTRAGMGPCQGRRCREQVQTLLAMQGNQPSGSVPMPSYRAPLRPLPLSVLSAHDESAALRANWTGWFGIAPQWLPHWEKVPENPEYWGGRIFLDAAK</sequence>
<name>A0AA41YS09_9PROT</name>
<evidence type="ECO:0000259" key="2">
    <source>
        <dbReference type="Pfam" id="PF07992"/>
    </source>
</evidence>
<evidence type="ECO:0000259" key="3">
    <source>
        <dbReference type="Pfam" id="PF17806"/>
    </source>
</evidence>
<evidence type="ECO:0000313" key="4">
    <source>
        <dbReference type="EMBL" id="MCW3475523.1"/>
    </source>
</evidence>
<keyword evidence="5" id="KW-1185">Reference proteome</keyword>
<dbReference type="InterPro" id="IPR041854">
    <property type="entry name" value="BFD-like_2Fe2S-bd_dom_sf"/>
</dbReference>
<evidence type="ECO:0000313" key="5">
    <source>
        <dbReference type="Proteomes" id="UP001165679"/>
    </source>
</evidence>
<dbReference type="PANTHER" id="PTHR42949:SF3">
    <property type="entry name" value="ANAEROBIC GLYCEROL-3-PHOSPHATE DEHYDROGENASE SUBUNIT B"/>
    <property type="match status" value="1"/>
</dbReference>
<comment type="caution">
    <text evidence="4">The sequence shown here is derived from an EMBL/GenBank/DDBJ whole genome shotgun (WGS) entry which is preliminary data.</text>
</comment>
<dbReference type="InterPro" id="IPR036188">
    <property type="entry name" value="FAD/NAD-bd_sf"/>
</dbReference>
<keyword evidence="1" id="KW-0560">Oxidoreductase</keyword>
<dbReference type="PANTHER" id="PTHR42949">
    <property type="entry name" value="ANAEROBIC GLYCEROL-3-PHOSPHATE DEHYDROGENASE SUBUNIT B"/>
    <property type="match status" value="1"/>
</dbReference>